<evidence type="ECO:0000313" key="2">
    <source>
        <dbReference type="EMBL" id="NKE68669.1"/>
    </source>
</evidence>
<proteinExistence type="predicted"/>
<evidence type="ECO:0000313" key="3">
    <source>
        <dbReference type="Proteomes" id="UP000521868"/>
    </source>
</evidence>
<evidence type="ECO:0008006" key="4">
    <source>
        <dbReference type="Google" id="ProtNLM"/>
    </source>
</evidence>
<dbReference type="EMBL" id="VTOX01000011">
    <property type="protein sequence ID" value="NKE68669.1"/>
    <property type="molecule type" value="Genomic_DNA"/>
</dbReference>
<gene>
    <name evidence="2" type="ORF">RAMLITH_22870</name>
</gene>
<keyword evidence="3" id="KW-1185">Reference proteome</keyword>
<protein>
    <recommendedName>
        <fullName evidence="4">Rad50/SbcC-type AAA domain-containing protein</fullName>
    </recommendedName>
</protein>
<dbReference type="Gene3D" id="3.40.50.300">
    <property type="entry name" value="P-loop containing nucleotide triphosphate hydrolases"/>
    <property type="match status" value="1"/>
</dbReference>
<dbReference type="AlphaFoldDB" id="A0A7X6DK52"/>
<dbReference type="Proteomes" id="UP000521868">
    <property type="component" value="Unassembled WGS sequence"/>
</dbReference>
<dbReference type="InterPro" id="IPR027417">
    <property type="entry name" value="P-loop_NTPase"/>
</dbReference>
<reference evidence="2 3" key="1">
    <citation type="journal article" date="2020" name="Nature">
        <title>Bacterial chemolithoautotrophy via manganese oxidation.</title>
        <authorList>
            <person name="Yu H."/>
            <person name="Leadbetter J.R."/>
        </authorList>
    </citation>
    <scope>NUCLEOTIDE SEQUENCE [LARGE SCALE GENOMIC DNA]</scope>
    <source>
        <strain evidence="2 3">RBP-1</strain>
    </source>
</reference>
<name>A0A7X6DK52_9BURK</name>
<organism evidence="2 3">
    <name type="scientific">Ramlibacter lithotrophicus</name>
    <dbReference type="NCBI Taxonomy" id="2606681"/>
    <lineage>
        <taxon>Bacteria</taxon>
        <taxon>Pseudomonadati</taxon>
        <taxon>Pseudomonadota</taxon>
        <taxon>Betaproteobacteria</taxon>
        <taxon>Burkholderiales</taxon>
        <taxon>Comamonadaceae</taxon>
        <taxon>Ramlibacter</taxon>
    </lineage>
</organism>
<comment type="caution">
    <text evidence="2">The sequence shown here is derived from an EMBL/GenBank/DDBJ whole genome shotgun (WGS) entry which is preliminary data.</text>
</comment>
<accession>A0A7X6DK52</accession>
<keyword evidence="1" id="KW-0175">Coiled coil</keyword>
<evidence type="ECO:0000256" key="1">
    <source>
        <dbReference type="SAM" id="Coils"/>
    </source>
</evidence>
<dbReference type="RefSeq" id="WP_168109791.1">
    <property type="nucleotide sequence ID" value="NZ_VTOX01000011.1"/>
</dbReference>
<sequence>MNRRVNFKTLWLVSGRDGKAREQRFSSKTLLFGPNGVGKSRITKNLLWSLGCPTLKQSPGHWDPDTAAALEFEFAGKTYMSLRQGKRLGMFDEAGDLLFSADKLTVWDRLASEFFGYKLELRRPQSNVYAPAGVSYMLLPYYMDQDGSWGADWDTFENLGQFSKWKDETFQAFIGLHPNAYFVVKHQKDDAVARIREKEQELDAQRKAFKRVEDVLPKKLPSLNVNAFRSELAELGKRALKLQQEQVRVRTQLLNLVNSRQKLHSELNVAQRAQSELTGDFAYLEQANTSIECPTCGTVHANSFHARLQLSSDLESLTALVAEMRSQLDATEADEARVRGSLKQIERSIGELDQMQSERRARLKLEDVLASQSKRTLDNAFERVTNDLGVVLKRLNESKDRAEVELKKYTDADRLKSVRKYFNDQFASLSNLLGVPASEQISEPKPGSRAQSGGSSAPRSLLAMHLAMLATNAEWGDTPLFPFVADTLAQSGQDDTNLRRMIDVLGRAAGFKHQVILAVERLPENVPLGEFEVVTLAAEGSVMSEDSFKAVTERLQVPLAKLREAVKPRVEGGPLAES</sequence>
<dbReference type="SUPFAM" id="SSF52540">
    <property type="entry name" value="P-loop containing nucleoside triphosphate hydrolases"/>
    <property type="match status" value="1"/>
</dbReference>
<feature type="coiled-coil region" evidence="1">
    <location>
        <begin position="188"/>
        <end position="245"/>
    </location>
</feature>